<comment type="similarity">
    <text evidence="1 5">Belongs to the glycosyl hydrolase 27 family.</text>
</comment>
<evidence type="ECO:0000256" key="1">
    <source>
        <dbReference type="ARBA" id="ARBA00009743"/>
    </source>
</evidence>
<dbReference type="PANTHER" id="PTHR11452">
    <property type="entry name" value="ALPHA-GALACTOSIDASE/ALPHA-N-ACETYLGALACTOSAMINIDASE"/>
    <property type="match status" value="1"/>
</dbReference>
<reference evidence="7 8" key="1">
    <citation type="submission" date="2022-02" db="EMBL/GenBank/DDBJ databases">
        <title>The car tank lid bacteriome: a reservoir of bacteria with potential in bioremediation of fuel.</title>
        <authorList>
            <person name="Vidal-Verdu A."/>
            <person name="Gomez-Martinez D."/>
            <person name="Latorre-Perez A."/>
            <person name="Pereto J."/>
            <person name="Porcar M."/>
        </authorList>
    </citation>
    <scope>NUCLEOTIDE SEQUENCE [LARGE SCALE GENOMIC DNA]</scope>
    <source>
        <strain evidence="7 8">4D.3</strain>
    </source>
</reference>
<dbReference type="RefSeq" id="WP_416342280.1">
    <property type="nucleotide sequence ID" value="NZ_JALQCY010000001.1"/>
</dbReference>
<evidence type="ECO:0000313" key="7">
    <source>
        <dbReference type="EMBL" id="MCK9792407.1"/>
    </source>
</evidence>
<dbReference type="Gene3D" id="3.20.20.70">
    <property type="entry name" value="Aldolase class I"/>
    <property type="match status" value="1"/>
</dbReference>
<dbReference type="EC" id="3.2.1.22" evidence="5"/>
<evidence type="ECO:0000256" key="2">
    <source>
        <dbReference type="ARBA" id="ARBA00022729"/>
    </source>
</evidence>
<dbReference type="PANTHER" id="PTHR11452:SF42">
    <property type="entry name" value="ALPHA-GALACTOSIDASE"/>
    <property type="match status" value="1"/>
</dbReference>
<dbReference type="Gene3D" id="2.60.40.1180">
    <property type="entry name" value="Golgi alpha-mannosidase II"/>
    <property type="match status" value="1"/>
</dbReference>
<dbReference type="PRINTS" id="PR00740">
    <property type="entry name" value="GLHYDRLASE27"/>
</dbReference>
<organism evidence="7 8">
    <name type="scientific">Isoptericola peretonis</name>
    <dbReference type="NCBI Taxonomy" id="2918523"/>
    <lineage>
        <taxon>Bacteria</taxon>
        <taxon>Bacillati</taxon>
        <taxon>Actinomycetota</taxon>
        <taxon>Actinomycetes</taxon>
        <taxon>Micrococcales</taxon>
        <taxon>Promicromonosporaceae</taxon>
        <taxon>Isoptericola</taxon>
    </lineage>
</organism>
<sequence length="468" mass="50379">MRHQDERPEAPWAATNRPPMGWNSWDSYGTTVTEAEVLANARFLAGHDEGVLAAAGWDTVVVDIQWYEPTARPGGYNDDAPVLFDDHGFLQPVPARFPSSAGGRGFAPLASAVHDLGLRFGLHLMRGIARRAVEADLPVPGTPYRTGEIADTSSTCPWNSDCYGLRHDHPGAQAWLDAMVDHVVGWGVDFLKVDDMLAPYHRDAVEALSLAVRRAEQRHGRRVVVSLSPGTELSLAHLEHLREHADLWRVSDDLWDRWPDVEAQLGRMARWAPHSGPAGWADADMLPLGRIGVRAERGEPRHSLLTTDERRALLSLWCLARSPLFVGGDLPTSDAATVADLAHPGLLEVAHRSGGGRELLREGPTGAETAVWGAATPDGATRWVGVFSTAAEARRVRVPAAAAGLPGAPDVVVDVWSGERVPLASAGPATGGDTVLDVEVPAHGVRLLRLGTRAHSGTPGPEEHTWQG</sequence>
<dbReference type="Pfam" id="PF17801">
    <property type="entry name" value="Melibiase_C"/>
    <property type="match status" value="1"/>
</dbReference>
<keyword evidence="8" id="KW-1185">Reference proteome</keyword>
<proteinExistence type="inferred from homology"/>
<keyword evidence="5" id="KW-1015">Disulfide bond</keyword>
<keyword evidence="3 5" id="KW-0378">Hydrolase</keyword>
<evidence type="ECO:0000256" key="4">
    <source>
        <dbReference type="ARBA" id="ARBA00023295"/>
    </source>
</evidence>
<dbReference type="Pfam" id="PF16499">
    <property type="entry name" value="Melibiase_2"/>
    <property type="match status" value="1"/>
</dbReference>
<evidence type="ECO:0000256" key="5">
    <source>
        <dbReference type="RuleBase" id="RU361168"/>
    </source>
</evidence>
<comment type="catalytic activity">
    <reaction evidence="5">
        <text>Hydrolysis of terminal, non-reducing alpha-D-galactose residues in alpha-D-galactosides, including galactose oligosaccharides, galactomannans and galactolipids.</text>
        <dbReference type="EC" id="3.2.1.22"/>
    </reaction>
</comment>
<comment type="caution">
    <text evidence="7">The sequence shown here is derived from an EMBL/GenBank/DDBJ whole genome shotgun (WGS) entry which is preliminary data.</text>
</comment>
<dbReference type="InterPro" id="IPR013785">
    <property type="entry name" value="Aldolase_TIM"/>
</dbReference>
<name>A0ABT0IYZ6_9MICO</name>
<gene>
    <name evidence="7" type="ORF">M1843_01435</name>
</gene>
<dbReference type="InterPro" id="IPR013780">
    <property type="entry name" value="Glyco_hydro_b"/>
</dbReference>
<dbReference type="Proteomes" id="UP001651050">
    <property type="component" value="Unassembled WGS sequence"/>
</dbReference>
<evidence type="ECO:0000259" key="6">
    <source>
        <dbReference type="Pfam" id="PF17801"/>
    </source>
</evidence>
<accession>A0ABT0IYZ6</accession>
<evidence type="ECO:0000313" key="8">
    <source>
        <dbReference type="Proteomes" id="UP001651050"/>
    </source>
</evidence>
<keyword evidence="4 5" id="KW-0326">Glycosidase</keyword>
<dbReference type="CDD" id="cd14792">
    <property type="entry name" value="GH27"/>
    <property type="match status" value="1"/>
</dbReference>
<dbReference type="InterPro" id="IPR041233">
    <property type="entry name" value="Melibiase_C"/>
</dbReference>
<evidence type="ECO:0000256" key="3">
    <source>
        <dbReference type="ARBA" id="ARBA00022801"/>
    </source>
</evidence>
<dbReference type="EMBL" id="JALQCY010000001">
    <property type="protein sequence ID" value="MCK9792407.1"/>
    <property type="molecule type" value="Genomic_DNA"/>
</dbReference>
<keyword evidence="2" id="KW-0732">Signal</keyword>
<protein>
    <recommendedName>
        <fullName evidence="5">Alpha-galactosidase</fullName>
        <ecNumber evidence="5">3.2.1.22</ecNumber>
    </recommendedName>
    <alternativeName>
        <fullName evidence="5">Melibiase</fullName>
    </alternativeName>
</protein>
<dbReference type="InterPro" id="IPR017853">
    <property type="entry name" value="GH"/>
</dbReference>
<dbReference type="InterPro" id="IPR002241">
    <property type="entry name" value="Glyco_hydro_27"/>
</dbReference>
<feature type="domain" description="Alpha galactosidase C-terminal" evidence="6">
    <location>
        <begin position="368"/>
        <end position="450"/>
    </location>
</feature>
<dbReference type="SUPFAM" id="SSF51445">
    <property type="entry name" value="(Trans)glycosidases"/>
    <property type="match status" value="1"/>
</dbReference>
<dbReference type="GO" id="GO:0016787">
    <property type="term" value="F:hydrolase activity"/>
    <property type="evidence" value="ECO:0007669"/>
    <property type="project" value="UniProtKB-KW"/>
</dbReference>